<dbReference type="AlphaFoldDB" id="A0A6J0T6S3"/>
<dbReference type="KEGG" id="pvt:110076479"/>
<protein>
    <recommendedName>
        <fullName evidence="3">UDP-N-acetylglucosamine transferase subunit ALG14</fullName>
    </recommendedName>
</protein>
<sequence>MALLAAAAAAAALSLVLVLLAARFFRTKQECFPHKDSVKLLAVAGSGGHTTEILRLLGSLSQKYSLRHYVLADSDKMSEEKIRSFEQKRTEMFSNCLFTLHRIPRSREIHQSWSSSALTTLHSMFSSLPLTFRLKPDLVLCNGPGTCVPICISALLLRMLGLKRVTIVYVESICRVENLSLSGKILYYFSDYFIVQWPALKEKYPKSLYLGRIV</sequence>
<evidence type="ECO:0000256" key="5">
    <source>
        <dbReference type="ARBA" id="ARBA00022824"/>
    </source>
</evidence>
<dbReference type="PANTHER" id="PTHR12154:SF4">
    <property type="entry name" value="UDP-N-ACETYLGLUCOSAMINE TRANSFERASE SUBUNIT ALG14 HOMOLOG"/>
    <property type="match status" value="1"/>
</dbReference>
<name>A0A6J0T6S3_9SAUR</name>
<evidence type="ECO:0000256" key="1">
    <source>
        <dbReference type="ARBA" id="ARBA00004389"/>
    </source>
</evidence>
<dbReference type="GeneID" id="110076479"/>
<evidence type="ECO:0000256" key="3">
    <source>
        <dbReference type="ARBA" id="ARBA00017467"/>
    </source>
</evidence>
<comment type="subcellular location">
    <subcellularLocation>
        <location evidence="1">Endoplasmic reticulum membrane</location>
        <topology evidence="1">Single-pass membrane protein</topology>
    </subcellularLocation>
</comment>
<evidence type="ECO:0000256" key="4">
    <source>
        <dbReference type="ARBA" id="ARBA00022692"/>
    </source>
</evidence>
<evidence type="ECO:0000256" key="7">
    <source>
        <dbReference type="ARBA" id="ARBA00023136"/>
    </source>
</evidence>
<organism evidence="8 9">
    <name type="scientific">Pogona vitticeps</name>
    <name type="common">central bearded dragon</name>
    <dbReference type="NCBI Taxonomy" id="103695"/>
    <lineage>
        <taxon>Eukaryota</taxon>
        <taxon>Metazoa</taxon>
        <taxon>Chordata</taxon>
        <taxon>Craniata</taxon>
        <taxon>Vertebrata</taxon>
        <taxon>Euteleostomi</taxon>
        <taxon>Lepidosauria</taxon>
        <taxon>Squamata</taxon>
        <taxon>Bifurcata</taxon>
        <taxon>Unidentata</taxon>
        <taxon>Episquamata</taxon>
        <taxon>Toxicofera</taxon>
        <taxon>Iguania</taxon>
        <taxon>Acrodonta</taxon>
        <taxon>Agamidae</taxon>
        <taxon>Amphibolurinae</taxon>
        <taxon>Pogona</taxon>
    </lineage>
</organism>
<keyword evidence="4" id="KW-0812">Transmembrane</keyword>
<dbReference type="Proteomes" id="UP001652642">
    <property type="component" value="Chromosome 4"/>
</dbReference>
<keyword evidence="6" id="KW-1133">Transmembrane helix</keyword>
<evidence type="ECO:0000256" key="6">
    <source>
        <dbReference type="ARBA" id="ARBA00022989"/>
    </source>
</evidence>
<keyword evidence="5" id="KW-0256">Endoplasmic reticulum</keyword>
<dbReference type="InterPro" id="IPR013969">
    <property type="entry name" value="Oligosacch_biosynth_Alg14"/>
</dbReference>
<dbReference type="InParanoid" id="A0A6J0T6S3"/>
<dbReference type="PANTHER" id="PTHR12154">
    <property type="entry name" value="GLYCOSYL TRANSFERASE-RELATED"/>
    <property type="match status" value="1"/>
</dbReference>
<reference evidence="9" key="1">
    <citation type="submission" date="2025-08" db="UniProtKB">
        <authorList>
            <consortium name="RefSeq"/>
        </authorList>
    </citation>
    <scope>IDENTIFICATION</scope>
</reference>
<dbReference type="Gene3D" id="3.40.50.2000">
    <property type="entry name" value="Glycogen Phosphorylase B"/>
    <property type="match status" value="1"/>
</dbReference>
<gene>
    <name evidence="9" type="primary">ALG14</name>
</gene>
<dbReference type="GO" id="GO:0006488">
    <property type="term" value="P:dolichol-linked oligosaccharide biosynthetic process"/>
    <property type="evidence" value="ECO:0007669"/>
    <property type="project" value="InterPro"/>
</dbReference>
<keyword evidence="8" id="KW-1185">Reference proteome</keyword>
<proteinExistence type="inferred from homology"/>
<dbReference type="GO" id="GO:0004577">
    <property type="term" value="F:N-acetylglucosaminyldiphosphodolichol N-acetylglucosaminyltransferase activity"/>
    <property type="evidence" value="ECO:0007669"/>
    <property type="project" value="TreeGrafter"/>
</dbReference>
<dbReference type="SUPFAM" id="SSF53756">
    <property type="entry name" value="UDP-Glycosyltransferase/glycogen phosphorylase"/>
    <property type="match status" value="1"/>
</dbReference>
<dbReference type="RefSeq" id="XP_020644301.2">
    <property type="nucleotide sequence ID" value="XM_020788642.2"/>
</dbReference>
<dbReference type="CTD" id="199857"/>
<dbReference type="Pfam" id="PF08660">
    <property type="entry name" value="Alg14"/>
    <property type="match status" value="1"/>
</dbReference>
<evidence type="ECO:0000313" key="9">
    <source>
        <dbReference type="RefSeq" id="XP_020644301.2"/>
    </source>
</evidence>
<accession>A0A6J0T6S3</accession>
<evidence type="ECO:0000313" key="8">
    <source>
        <dbReference type="Proteomes" id="UP001652642"/>
    </source>
</evidence>
<dbReference type="GO" id="GO:0043541">
    <property type="term" value="C:UDP-N-acetylglucosamine transferase complex"/>
    <property type="evidence" value="ECO:0007669"/>
    <property type="project" value="TreeGrafter"/>
</dbReference>
<evidence type="ECO:0000256" key="2">
    <source>
        <dbReference type="ARBA" id="ARBA00009731"/>
    </source>
</evidence>
<dbReference type="OrthoDB" id="17098at2759"/>
<comment type="similarity">
    <text evidence="2">Belongs to the ALG14 family.</text>
</comment>
<keyword evidence="9" id="KW-0808">Transferase</keyword>
<keyword evidence="7" id="KW-0472">Membrane</keyword>